<name>A0ABQ9I1M5_9NEOP</name>
<sequence>MEWGRGVAVTPAMSHRCQSFHGCPREEGGDEAASGAAMASYTVPGQCFICQESLAEGEVTVVRTRGVARLLESSIKWRKSADEQLLGGMASAHLGYDAPSTTPKPTRTRMPQFDFNNKCFLCEKEITQAFKEKQAKLPIARRNNVVKVTLQLSTPKGCIICLNNTSHKVLYDNLYLNEKKGDPQEERFRVVKTGYSLKIFQYYRLPSNRYFFR</sequence>
<gene>
    <name evidence="1" type="ORF">PR048_009779</name>
</gene>
<evidence type="ECO:0000313" key="2">
    <source>
        <dbReference type="Proteomes" id="UP001159363"/>
    </source>
</evidence>
<proteinExistence type="predicted"/>
<comment type="caution">
    <text evidence="1">The sequence shown here is derived from an EMBL/GenBank/DDBJ whole genome shotgun (WGS) entry which is preliminary data.</text>
</comment>
<organism evidence="1 2">
    <name type="scientific">Dryococelus australis</name>
    <dbReference type="NCBI Taxonomy" id="614101"/>
    <lineage>
        <taxon>Eukaryota</taxon>
        <taxon>Metazoa</taxon>
        <taxon>Ecdysozoa</taxon>
        <taxon>Arthropoda</taxon>
        <taxon>Hexapoda</taxon>
        <taxon>Insecta</taxon>
        <taxon>Pterygota</taxon>
        <taxon>Neoptera</taxon>
        <taxon>Polyneoptera</taxon>
        <taxon>Phasmatodea</taxon>
        <taxon>Verophasmatodea</taxon>
        <taxon>Anareolatae</taxon>
        <taxon>Phasmatidae</taxon>
        <taxon>Eurycanthinae</taxon>
        <taxon>Dryococelus</taxon>
    </lineage>
</organism>
<keyword evidence="2" id="KW-1185">Reference proteome</keyword>
<dbReference type="EMBL" id="JARBHB010000003">
    <property type="protein sequence ID" value="KAJ8890271.1"/>
    <property type="molecule type" value="Genomic_DNA"/>
</dbReference>
<dbReference type="Proteomes" id="UP001159363">
    <property type="component" value="Chromosome 3"/>
</dbReference>
<reference evidence="1 2" key="1">
    <citation type="submission" date="2023-02" db="EMBL/GenBank/DDBJ databases">
        <title>LHISI_Scaffold_Assembly.</title>
        <authorList>
            <person name="Stuart O.P."/>
            <person name="Cleave R."/>
            <person name="Magrath M.J.L."/>
            <person name="Mikheyev A.S."/>
        </authorList>
    </citation>
    <scope>NUCLEOTIDE SEQUENCE [LARGE SCALE GENOMIC DNA]</scope>
    <source>
        <strain evidence="1">Daus_M_001</strain>
        <tissue evidence="1">Leg muscle</tissue>
    </source>
</reference>
<accession>A0ABQ9I1M5</accession>
<evidence type="ECO:0000313" key="1">
    <source>
        <dbReference type="EMBL" id="KAJ8890271.1"/>
    </source>
</evidence>
<protein>
    <submittedName>
        <fullName evidence="1">Uncharacterized protein</fullName>
    </submittedName>
</protein>